<evidence type="ECO:0000313" key="7">
    <source>
        <dbReference type="Proteomes" id="UP000006320"/>
    </source>
</evidence>
<dbReference type="Pfam" id="PF20172">
    <property type="entry name" value="DUF6538"/>
    <property type="match status" value="1"/>
</dbReference>
<dbReference type="PANTHER" id="PTHR30349">
    <property type="entry name" value="PHAGE INTEGRASE-RELATED"/>
    <property type="match status" value="1"/>
</dbReference>
<dbReference type="InterPro" id="IPR002104">
    <property type="entry name" value="Integrase_catalytic"/>
</dbReference>
<sequence length="585" mass="65796">MSIMSSPFKHPKSGIYYLRKGVPKRLVPIIGKAVFKQSLNTKDLREAKSLIIPLLADVDNQIRLAELQLTDDSSQELSLRDCQIIANRWYVHTRDKIQATDNYEDFLVYHNKGNEHLHWDSNGKTSRDGNIYPHWFGLSDTLSLQGSEIQRATSAELMTFAKELSSHIDSQLKRDGLSVSHTSSSYINLAKAFYSHIIDLEKLCLSRHRDNWTDEPRDMSLAREQLSEVSKKASSSKQTIVTENSISNVYEHWRASDILQNKGNQSRLKTLDETKAKVERFVAILGDMDVTTISKSDIVKFRDILLQLPKNRTQAVKSMTISKQIQFAETSCSKLLSPKTVANAIKQISPVFTYAVEMGLISFNPTFGVSVKNTQKKTEVDIAGRGYTPKDIEKLFADELFTKVSSSLTYGLACYWVPLLCRYTGARLSEIAQLDRSDIGCNEEGIQYLNIRRGEGQSIKTDSSLRHIPVPAHILELGFLDYVDKAKGRLFPDLTIGTYGRASGAFSKWWSARVKSKGISISQPTHAFRHTFKTDMRALGISDSVSDAITGHAAKSEGGRYGSVPLKTKKEAIDRLNRLDVVRIY</sequence>
<protein>
    <submittedName>
        <fullName evidence="6">Phage integrase, putative</fullName>
    </submittedName>
</protein>
<evidence type="ECO:0000256" key="3">
    <source>
        <dbReference type="ARBA" id="ARBA00023125"/>
    </source>
</evidence>
<comment type="caution">
    <text evidence="6">The sequence shown here is derived from an EMBL/GenBank/DDBJ whole genome shotgun (WGS) entry which is preliminary data.</text>
</comment>
<dbReference type="EMBL" id="BAEM01000040">
    <property type="protein sequence ID" value="GAC11033.1"/>
    <property type="molecule type" value="Genomic_DNA"/>
</dbReference>
<dbReference type="GO" id="GO:0003677">
    <property type="term" value="F:DNA binding"/>
    <property type="evidence" value="ECO:0007669"/>
    <property type="project" value="UniProtKB-KW"/>
</dbReference>
<reference evidence="6 7" key="1">
    <citation type="journal article" date="2017" name="Antonie Van Leeuwenhoek">
        <title>Rhizobium rhizosphaerae sp. nov., a novel species isolated from rice rhizosphere.</title>
        <authorList>
            <person name="Zhao J.J."/>
            <person name="Zhang J."/>
            <person name="Zhang R.J."/>
            <person name="Zhang C.W."/>
            <person name="Yin H.Q."/>
            <person name="Zhang X.X."/>
        </authorList>
    </citation>
    <scope>NUCLEOTIDE SEQUENCE [LARGE SCALE GENOMIC DNA]</scope>
    <source>
        <strain evidence="6 7">S18K6</strain>
    </source>
</reference>
<dbReference type="GO" id="GO:0015074">
    <property type="term" value="P:DNA integration"/>
    <property type="evidence" value="ECO:0007669"/>
    <property type="project" value="UniProtKB-KW"/>
</dbReference>
<dbReference type="InterPro" id="IPR050090">
    <property type="entry name" value="Tyrosine_recombinase_XerCD"/>
</dbReference>
<dbReference type="InterPro" id="IPR011010">
    <property type="entry name" value="DNA_brk_join_enz"/>
</dbReference>
<dbReference type="AlphaFoldDB" id="A0AAV3V1Y3"/>
<accession>A0AAV3V1Y3</accession>
<dbReference type="InterPro" id="IPR013762">
    <property type="entry name" value="Integrase-like_cat_sf"/>
</dbReference>
<dbReference type="PROSITE" id="PS51898">
    <property type="entry name" value="TYR_RECOMBINASE"/>
    <property type="match status" value="1"/>
</dbReference>
<dbReference type="InterPro" id="IPR010998">
    <property type="entry name" value="Integrase_recombinase_N"/>
</dbReference>
<feature type="domain" description="Tyr recombinase" evidence="5">
    <location>
        <begin position="390"/>
        <end position="574"/>
    </location>
</feature>
<organism evidence="6 7">
    <name type="scientific">Paraglaciecola chathamensis S18K6</name>
    <dbReference type="NCBI Taxonomy" id="1127672"/>
    <lineage>
        <taxon>Bacteria</taxon>
        <taxon>Pseudomonadati</taxon>
        <taxon>Pseudomonadota</taxon>
        <taxon>Gammaproteobacteria</taxon>
        <taxon>Alteromonadales</taxon>
        <taxon>Alteromonadaceae</taxon>
        <taxon>Paraglaciecola</taxon>
    </lineage>
</organism>
<dbReference type="SUPFAM" id="SSF56349">
    <property type="entry name" value="DNA breaking-rejoining enzymes"/>
    <property type="match status" value="1"/>
</dbReference>
<name>A0AAV3V1Y3_9ALTE</name>
<evidence type="ECO:0000259" key="5">
    <source>
        <dbReference type="PROSITE" id="PS51898"/>
    </source>
</evidence>
<dbReference type="CDD" id="cd01184">
    <property type="entry name" value="INT_C_like_1"/>
    <property type="match status" value="1"/>
</dbReference>
<dbReference type="GO" id="GO:0006310">
    <property type="term" value="P:DNA recombination"/>
    <property type="evidence" value="ECO:0007669"/>
    <property type="project" value="UniProtKB-KW"/>
</dbReference>
<dbReference type="Gene3D" id="1.10.443.10">
    <property type="entry name" value="Intergrase catalytic core"/>
    <property type="match status" value="1"/>
</dbReference>
<keyword evidence="4" id="KW-0233">DNA recombination</keyword>
<dbReference type="InterPro" id="IPR046668">
    <property type="entry name" value="DUF6538"/>
</dbReference>
<keyword evidence="2" id="KW-0229">DNA integration</keyword>
<evidence type="ECO:0000256" key="1">
    <source>
        <dbReference type="ARBA" id="ARBA00008857"/>
    </source>
</evidence>
<dbReference type="Gene3D" id="1.10.150.130">
    <property type="match status" value="1"/>
</dbReference>
<comment type="similarity">
    <text evidence="1">Belongs to the 'phage' integrase family.</text>
</comment>
<gene>
    <name evidence="6" type="ORF">GCHA_3092</name>
</gene>
<evidence type="ECO:0000256" key="4">
    <source>
        <dbReference type="ARBA" id="ARBA00023172"/>
    </source>
</evidence>
<keyword evidence="3" id="KW-0238">DNA-binding</keyword>
<dbReference type="PANTHER" id="PTHR30349:SF41">
    <property type="entry name" value="INTEGRASE_RECOMBINASE PROTEIN MJ0367-RELATED"/>
    <property type="match status" value="1"/>
</dbReference>
<evidence type="ECO:0000256" key="2">
    <source>
        <dbReference type="ARBA" id="ARBA00022908"/>
    </source>
</evidence>
<dbReference type="Proteomes" id="UP000006320">
    <property type="component" value="Unassembled WGS sequence"/>
</dbReference>
<evidence type="ECO:0000313" key="6">
    <source>
        <dbReference type="EMBL" id="GAC11033.1"/>
    </source>
</evidence>
<proteinExistence type="inferred from homology"/>